<dbReference type="EMBL" id="CAJPDQ010000018">
    <property type="protein sequence ID" value="CAF9922846.1"/>
    <property type="molecule type" value="Genomic_DNA"/>
</dbReference>
<proteinExistence type="predicted"/>
<dbReference type="SUPFAM" id="SSF53474">
    <property type="entry name" value="alpha/beta-Hydrolases"/>
    <property type="match status" value="1"/>
</dbReference>
<reference evidence="1" key="1">
    <citation type="submission" date="2021-03" db="EMBL/GenBank/DDBJ databases">
        <authorList>
            <person name="Tagirdzhanova G."/>
        </authorList>
    </citation>
    <scope>NUCLEOTIDE SEQUENCE</scope>
</reference>
<evidence type="ECO:0000313" key="2">
    <source>
        <dbReference type="Proteomes" id="UP000664169"/>
    </source>
</evidence>
<keyword evidence="2" id="KW-1185">Reference proteome</keyword>
<dbReference type="InterPro" id="IPR029058">
    <property type="entry name" value="AB_hydrolase_fold"/>
</dbReference>
<evidence type="ECO:0000313" key="1">
    <source>
        <dbReference type="EMBL" id="CAF9922846.1"/>
    </source>
</evidence>
<dbReference type="GO" id="GO:0008474">
    <property type="term" value="F:palmitoyl-(protein) hydrolase activity"/>
    <property type="evidence" value="ECO:0007669"/>
    <property type="project" value="TreeGrafter"/>
</dbReference>
<name>A0A8H3FDY5_9LECA</name>
<protein>
    <submittedName>
        <fullName evidence="1">Uncharacterized protein</fullName>
    </submittedName>
</protein>
<dbReference type="AlphaFoldDB" id="A0A8H3FDY5"/>
<dbReference type="Gene3D" id="3.40.50.1820">
    <property type="entry name" value="alpha/beta hydrolase"/>
    <property type="match status" value="1"/>
</dbReference>
<gene>
    <name evidence="1" type="ORF">GOMPHAMPRED_002693</name>
</gene>
<comment type="caution">
    <text evidence="1">The sequence shown here is derived from an EMBL/GenBank/DDBJ whole genome shotgun (WGS) entry which is preliminary data.</text>
</comment>
<dbReference type="PANTHER" id="PTHR12277">
    <property type="entry name" value="ALPHA/BETA HYDROLASE DOMAIN-CONTAINING PROTEIN"/>
    <property type="match status" value="1"/>
</dbReference>
<accession>A0A8H3FDY5</accession>
<dbReference type="OrthoDB" id="10249433at2759"/>
<sequence length="300" mass="33423">MPYIPPFSRSEKVDDYISMCKPVIWESVRIRSLDGTKLALCIGHIPKHGAIDDTGQHIVICYFQGNASSLPPRLPMLSSVLKLITDRQKTGTYPKIRYTMVALSYRGYWTSSGRASQTGIELDAQALLEWVNDRYTSYGTNLQVILWGQSIGAGVASTAAAAYMRQITDSQQPPIAGIILETPFSNIRSMLSAIYPQKWLPYGYLWPFLWNHWDSERALQRIAQDEKPPRISLLSAEKDEIVPASEANKLESLCRSKGLDVIRQDIAGALHTAATLRRAGQDSVATFVVETADSICSQDR</sequence>
<dbReference type="GO" id="GO:0016020">
    <property type="term" value="C:membrane"/>
    <property type="evidence" value="ECO:0007669"/>
    <property type="project" value="TreeGrafter"/>
</dbReference>
<organism evidence="1 2">
    <name type="scientific">Gomphillus americanus</name>
    <dbReference type="NCBI Taxonomy" id="1940652"/>
    <lineage>
        <taxon>Eukaryota</taxon>
        <taxon>Fungi</taxon>
        <taxon>Dikarya</taxon>
        <taxon>Ascomycota</taxon>
        <taxon>Pezizomycotina</taxon>
        <taxon>Lecanoromycetes</taxon>
        <taxon>OSLEUM clade</taxon>
        <taxon>Ostropomycetidae</taxon>
        <taxon>Ostropales</taxon>
        <taxon>Graphidaceae</taxon>
        <taxon>Gomphilloideae</taxon>
        <taxon>Gomphillus</taxon>
    </lineage>
</organism>
<dbReference type="PANTHER" id="PTHR12277:SF64">
    <property type="entry name" value="SUPERFAMILY HYDROLASE, PUTATIVE (AFU_ORTHOLOGUE AFUA_3G01760)-RELATED"/>
    <property type="match status" value="1"/>
</dbReference>
<dbReference type="Proteomes" id="UP000664169">
    <property type="component" value="Unassembled WGS sequence"/>
</dbReference>